<keyword evidence="4" id="KW-0676">Redox-active center</keyword>
<dbReference type="RefSeq" id="WP_210354520.1">
    <property type="nucleotide sequence ID" value="NZ_JAEQMU010000002.1"/>
</dbReference>
<accession>A0ABW5L7K0</accession>
<keyword evidence="3" id="KW-1015">Disulfide bond</keyword>
<dbReference type="CDD" id="cd02966">
    <property type="entry name" value="TlpA_like_family"/>
    <property type="match status" value="1"/>
</dbReference>
<evidence type="ECO:0000256" key="1">
    <source>
        <dbReference type="ARBA" id="ARBA00004196"/>
    </source>
</evidence>
<feature type="chain" id="PRO_5046165877" evidence="5">
    <location>
        <begin position="27"/>
        <end position="380"/>
    </location>
</feature>
<evidence type="ECO:0000259" key="6">
    <source>
        <dbReference type="PROSITE" id="PS51352"/>
    </source>
</evidence>
<reference evidence="8" key="1">
    <citation type="journal article" date="2019" name="Int. J. Syst. Evol. Microbiol.">
        <title>The Global Catalogue of Microorganisms (GCM) 10K type strain sequencing project: providing services to taxonomists for standard genome sequencing and annotation.</title>
        <authorList>
            <consortium name="The Broad Institute Genomics Platform"/>
            <consortium name="The Broad Institute Genome Sequencing Center for Infectious Disease"/>
            <person name="Wu L."/>
            <person name="Ma J."/>
        </authorList>
    </citation>
    <scope>NUCLEOTIDE SEQUENCE [LARGE SCALE GENOMIC DNA]</scope>
    <source>
        <strain evidence="8">KCTC 52298</strain>
    </source>
</reference>
<dbReference type="Gene3D" id="3.40.30.10">
    <property type="entry name" value="Glutaredoxin"/>
    <property type="match status" value="1"/>
</dbReference>
<dbReference type="PANTHER" id="PTHR42852">
    <property type="entry name" value="THIOL:DISULFIDE INTERCHANGE PROTEIN DSBE"/>
    <property type="match status" value="1"/>
</dbReference>
<keyword evidence="8" id="KW-1185">Reference proteome</keyword>
<name>A0ABW5L7K0_9SPHI</name>
<dbReference type="Pfam" id="PF00578">
    <property type="entry name" value="AhpC-TSA"/>
    <property type="match status" value="1"/>
</dbReference>
<evidence type="ECO:0000313" key="7">
    <source>
        <dbReference type="EMBL" id="MFD2557092.1"/>
    </source>
</evidence>
<evidence type="ECO:0000256" key="5">
    <source>
        <dbReference type="SAM" id="SignalP"/>
    </source>
</evidence>
<dbReference type="InterPro" id="IPR050553">
    <property type="entry name" value="Thioredoxin_ResA/DsbE_sf"/>
</dbReference>
<evidence type="ECO:0000256" key="2">
    <source>
        <dbReference type="ARBA" id="ARBA00022748"/>
    </source>
</evidence>
<keyword evidence="5" id="KW-0732">Signal</keyword>
<dbReference type="InterPro" id="IPR025380">
    <property type="entry name" value="DUF4369"/>
</dbReference>
<organism evidence="7 8">
    <name type="scientific">Sphingobacterium tabacisoli</name>
    <dbReference type="NCBI Taxonomy" id="2044855"/>
    <lineage>
        <taxon>Bacteria</taxon>
        <taxon>Pseudomonadati</taxon>
        <taxon>Bacteroidota</taxon>
        <taxon>Sphingobacteriia</taxon>
        <taxon>Sphingobacteriales</taxon>
        <taxon>Sphingobacteriaceae</taxon>
        <taxon>Sphingobacterium</taxon>
    </lineage>
</organism>
<dbReference type="PROSITE" id="PS00194">
    <property type="entry name" value="THIOREDOXIN_1"/>
    <property type="match status" value="1"/>
</dbReference>
<comment type="caution">
    <text evidence="7">The sequence shown here is derived from an EMBL/GenBank/DDBJ whole genome shotgun (WGS) entry which is preliminary data.</text>
</comment>
<proteinExistence type="predicted"/>
<keyword evidence="2" id="KW-0201">Cytochrome c-type biogenesis</keyword>
<feature type="domain" description="Thioredoxin" evidence="6">
    <location>
        <begin position="239"/>
        <end position="380"/>
    </location>
</feature>
<dbReference type="InterPro" id="IPR000866">
    <property type="entry name" value="AhpC/TSA"/>
</dbReference>
<dbReference type="PANTHER" id="PTHR42852:SF6">
    <property type="entry name" value="THIOL:DISULFIDE INTERCHANGE PROTEIN DSBE"/>
    <property type="match status" value="1"/>
</dbReference>
<gene>
    <name evidence="7" type="ORF">ACFSQW_22065</name>
</gene>
<dbReference type="InterPro" id="IPR013766">
    <property type="entry name" value="Thioredoxin_domain"/>
</dbReference>
<sequence>MYHNLKKAKALFIALFAFAITNTSFAQQKHFTIEGKIDSLKENTKIFLTYEFERESKVDSTLVKNGVFSLKGMATSGTIARLTFKNSETESITDEINFWVEPSNITIKSNHQIEDAQVEGSLVNDEFKRLKGLLGQVEAKQHDWNDRYYAALDKGDMEKSALDNFSTEYNKLEEEKLNTISEFVKNNPHSFGSLIGLMHSYEKIGLERLKPLWAGISSDLKNIQLGQELGTIIENLENSKIGQTAPNFTQKDTLGNPISLKDFRGKYVLIDFWASWCGPCRYENPTLVKAFEAYKDKNFTILGVSLDDEKLRERWIDAIKSDKLTWPQVSDLKGWDNEVAKLYTVKGIPDNFLIDPNGKIIGRGLKGEELLKKLSALPLE</sequence>
<dbReference type="InterPro" id="IPR036249">
    <property type="entry name" value="Thioredoxin-like_sf"/>
</dbReference>
<protein>
    <submittedName>
        <fullName evidence="7">Redoxin domain-containing protein</fullName>
    </submittedName>
</protein>
<dbReference type="SUPFAM" id="SSF52833">
    <property type="entry name" value="Thioredoxin-like"/>
    <property type="match status" value="1"/>
</dbReference>
<evidence type="ECO:0000256" key="3">
    <source>
        <dbReference type="ARBA" id="ARBA00023157"/>
    </source>
</evidence>
<dbReference type="PROSITE" id="PS51352">
    <property type="entry name" value="THIOREDOXIN_2"/>
    <property type="match status" value="1"/>
</dbReference>
<evidence type="ECO:0000313" key="8">
    <source>
        <dbReference type="Proteomes" id="UP001597440"/>
    </source>
</evidence>
<evidence type="ECO:0000256" key="4">
    <source>
        <dbReference type="ARBA" id="ARBA00023284"/>
    </source>
</evidence>
<dbReference type="EMBL" id="JBHULD010000025">
    <property type="protein sequence ID" value="MFD2557092.1"/>
    <property type="molecule type" value="Genomic_DNA"/>
</dbReference>
<dbReference type="Pfam" id="PF14289">
    <property type="entry name" value="DUF4369"/>
    <property type="match status" value="1"/>
</dbReference>
<dbReference type="Proteomes" id="UP001597440">
    <property type="component" value="Unassembled WGS sequence"/>
</dbReference>
<feature type="signal peptide" evidence="5">
    <location>
        <begin position="1"/>
        <end position="26"/>
    </location>
</feature>
<dbReference type="InterPro" id="IPR017937">
    <property type="entry name" value="Thioredoxin_CS"/>
</dbReference>
<comment type="subcellular location">
    <subcellularLocation>
        <location evidence="1">Cell envelope</location>
    </subcellularLocation>
</comment>